<organism evidence="4 5">
    <name type="scientific">Bailinhaonella thermotolerans</name>
    <dbReference type="NCBI Taxonomy" id="1070861"/>
    <lineage>
        <taxon>Bacteria</taxon>
        <taxon>Bacillati</taxon>
        <taxon>Actinomycetota</taxon>
        <taxon>Actinomycetes</taxon>
        <taxon>Streptosporangiales</taxon>
        <taxon>Streptosporangiaceae</taxon>
        <taxon>Bailinhaonella</taxon>
    </lineage>
</organism>
<dbReference type="Proteomes" id="UP000265768">
    <property type="component" value="Unassembled WGS sequence"/>
</dbReference>
<evidence type="ECO:0000259" key="3">
    <source>
        <dbReference type="PROSITE" id="PS51462"/>
    </source>
</evidence>
<dbReference type="PANTHER" id="PTHR43046:SF14">
    <property type="entry name" value="MUTT_NUDIX FAMILY PROTEIN"/>
    <property type="match status" value="1"/>
</dbReference>
<name>A0A3A4BHM5_9ACTN</name>
<reference evidence="4 5" key="1">
    <citation type="submission" date="2018-09" db="EMBL/GenBank/DDBJ databases">
        <title>YIM 75507 draft genome.</title>
        <authorList>
            <person name="Tang S."/>
            <person name="Feng Y."/>
        </authorList>
    </citation>
    <scope>NUCLEOTIDE SEQUENCE [LARGE SCALE GENOMIC DNA]</scope>
    <source>
        <strain evidence="4 5">YIM 75507</strain>
    </source>
</reference>
<proteinExistence type="predicted"/>
<dbReference type="GO" id="GO:0016787">
    <property type="term" value="F:hydrolase activity"/>
    <property type="evidence" value="ECO:0007669"/>
    <property type="project" value="UniProtKB-KW"/>
</dbReference>
<dbReference type="PANTHER" id="PTHR43046">
    <property type="entry name" value="GDP-MANNOSE MANNOSYL HYDROLASE"/>
    <property type="match status" value="1"/>
</dbReference>
<feature type="domain" description="Nudix hydrolase" evidence="3">
    <location>
        <begin position="1"/>
        <end position="148"/>
    </location>
</feature>
<dbReference type="InterPro" id="IPR000086">
    <property type="entry name" value="NUDIX_hydrolase_dom"/>
</dbReference>
<dbReference type="PROSITE" id="PS00893">
    <property type="entry name" value="NUDIX_BOX"/>
    <property type="match status" value="1"/>
</dbReference>
<dbReference type="SUPFAM" id="SSF55811">
    <property type="entry name" value="Nudix"/>
    <property type="match status" value="1"/>
</dbReference>
<evidence type="ECO:0000313" key="4">
    <source>
        <dbReference type="EMBL" id="RJL34302.1"/>
    </source>
</evidence>
<dbReference type="InterPro" id="IPR015797">
    <property type="entry name" value="NUDIX_hydrolase-like_dom_sf"/>
</dbReference>
<accession>A0A3A4BHM5</accession>
<dbReference type="PROSITE" id="PS51462">
    <property type="entry name" value="NUDIX"/>
    <property type="match status" value="1"/>
</dbReference>
<evidence type="ECO:0000313" key="5">
    <source>
        <dbReference type="Proteomes" id="UP000265768"/>
    </source>
</evidence>
<dbReference type="InterPro" id="IPR020084">
    <property type="entry name" value="NUDIX_hydrolase_CS"/>
</dbReference>
<dbReference type="OrthoDB" id="9804442at2"/>
<dbReference type="Pfam" id="PF00293">
    <property type="entry name" value="NUDIX"/>
    <property type="match status" value="1"/>
</dbReference>
<dbReference type="AlphaFoldDB" id="A0A3A4BHM5"/>
<evidence type="ECO:0000256" key="1">
    <source>
        <dbReference type="ARBA" id="ARBA00001946"/>
    </source>
</evidence>
<comment type="caution">
    <text evidence="4">The sequence shown here is derived from an EMBL/GenBank/DDBJ whole genome shotgun (WGS) entry which is preliminary data.</text>
</comment>
<keyword evidence="5" id="KW-1185">Reference proteome</keyword>
<evidence type="ECO:0000256" key="2">
    <source>
        <dbReference type="ARBA" id="ARBA00022801"/>
    </source>
</evidence>
<sequence>MRRIAIVTDARAESAESTEIIARAVVVRGGRLLVARQVGDEWSFLPGGHARPGEPLASALRRELAEELGAVVTESEQIGTVEYAYSDADSGSHLEVNHVFDVTLAGADEELVSREAHLEFAWIPMEELAEARLRPEPLKHALKSWWWTGRPFCVGVPAGKAS</sequence>
<protein>
    <submittedName>
        <fullName evidence="4">NUDIX domain-containing protein</fullName>
    </submittedName>
</protein>
<dbReference type="Gene3D" id="3.90.79.10">
    <property type="entry name" value="Nucleoside Triphosphate Pyrophosphohydrolase"/>
    <property type="match status" value="1"/>
</dbReference>
<comment type="cofactor">
    <cofactor evidence="1">
        <name>Mg(2+)</name>
        <dbReference type="ChEBI" id="CHEBI:18420"/>
    </cofactor>
</comment>
<keyword evidence="2" id="KW-0378">Hydrolase</keyword>
<dbReference type="EMBL" id="QZEY01000002">
    <property type="protein sequence ID" value="RJL34302.1"/>
    <property type="molecule type" value="Genomic_DNA"/>
</dbReference>
<gene>
    <name evidence="4" type="ORF">D5H75_07570</name>
</gene>